<evidence type="ECO:0000256" key="3">
    <source>
        <dbReference type="ARBA" id="ARBA00023163"/>
    </source>
</evidence>
<evidence type="ECO:0000259" key="8">
    <source>
        <dbReference type="Pfam" id="PF25766"/>
    </source>
</evidence>
<feature type="domain" description="RPAP1 N-terminal" evidence="7">
    <location>
        <begin position="102"/>
        <end position="146"/>
    </location>
</feature>
<comment type="caution">
    <text evidence="9">The sequence shown here is derived from an EMBL/GenBank/DDBJ whole genome shotgun (WGS) entry which is preliminary data.</text>
</comment>
<dbReference type="InterPro" id="IPR013929">
    <property type="entry name" value="RPAP1_C"/>
</dbReference>
<organism evidence="9 10">
    <name type="scientific">Dioszegia hungarica</name>
    <dbReference type="NCBI Taxonomy" id="4972"/>
    <lineage>
        <taxon>Eukaryota</taxon>
        <taxon>Fungi</taxon>
        <taxon>Dikarya</taxon>
        <taxon>Basidiomycota</taxon>
        <taxon>Agaricomycotina</taxon>
        <taxon>Tremellomycetes</taxon>
        <taxon>Tremellales</taxon>
        <taxon>Bulleribasidiaceae</taxon>
        <taxon>Dioszegia</taxon>
    </lineage>
</organism>
<protein>
    <submittedName>
        <fullName evidence="9">Cytoplasm protein</fullName>
    </submittedName>
</protein>
<sequence length="1124" mass="121927">MLGNIVERSSEAPRPPTAPRAPTESTSGFPTIVHRSQKPKRPSAFAAASARQARDTGVGRAVESTDIPKITASAVVSDGPAQAGPSKPRSGGKEAEYARMQQEIGDENRRKVEEMTFEEREEEVKDLEERFGSSVLLALRKRAEKRAGKAIEEGKSVRFDATATSPLGDADLKSTYFPNTAAEPDKLAWMSSSPIPATSSSANNGHFRFDLSGRLLSSSQQADLPTHLGLHHHGDQPDMAGYTLGEILHLCRSTVPAQRVGMMGLLAKVIGVHVLGDERESEEVRRICEEERVCEKAVSLAVDALYGGRSVTLLQTSIELLYTALGGPSWTLNETGPLAFLPGPDAGGRAAPVSSVPFEELLSRISELLITPDYLPSISIHHLTLILRRASTSSRETAETILPLLPPLLQTHVIRRPWPLQPGKAPLLEPLRLMRDLIASSRLCATEIVDAELPGSLLRFCVVSTWPEEDPLGIELCIEVVRIFGSLARYGLAAGTARTAHDMWAVQGEHVRSCLGSGDAQEVDLAAAYLALLEGWTTCAIDPHRTTPEHDLTWTQISGLGWAEEALDVLEKEVQKPRAETGVLRAAIDVLVAWLTGLGINGVKGGEEEKEAIRARLEESGLQAELWSILKSRREGKTGDQLLLSALRLQGALALAPTEEGQFAARFTLDNPEDHELLANLKPDGLGRSIQYELLRSSILLGSARGRSELQPAFSLLASFGPGEEPLALDLLDDLLKLDWLVTVPELASAVKGIGHADSITLLRPLLQHAILPDVTNITAPTHIHHLYLKATGTLRGPAPPSSDETGRLPPGLPLRPEWFFHPIDELLHSADSAALQQAPADWTPSELEIVRSTLVFLRLALACGYRLDRSALLFGMMKVYMLEHQTGGMVNTGESELFRDDVVKECLGNLLSGMTVGSGASPSSIPSSASAPRGGLETASTSFLGLEPFYQFYTDLVALFENASFGDSTFAQILLPPLSMRYPSDYRKVIWSNPNVLRLLRTSVKNVPLESPGGEDALRALYEPVENDPEVLSAYGQAVVRGWVKPNQEFMWGVAIYHLRAFFAQPDGGGQVETGGDKTVEQEKEVALARLRKGLRDAVMGSRNEAVIQALTKEGGVKPWSVV</sequence>
<comment type="subcellular location">
    <subcellularLocation>
        <location evidence="1">Nucleus</location>
    </subcellularLocation>
</comment>
<dbReference type="Pfam" id="PF25766">
    <property type="entry name" value="TPR_RPAP1"/>
    <property type="match status" value="1"/>
</dbReference>
<keyword evidence="4" id="KW-0539">Nucleus</keyword>
<dbReference type="Pfam" id="PF08620">
    <property type="entry name" value="RPAP1_C"/>
    <property type="match status" value="1"/>
</dbReference>
<dbReference type="InterPro" id="IPR013930">
    <property type="entry name" value="RPAP1_N"/>
</dbReference>
<dbReference type="EMBL" id="JAKWFO010000005">
    <property type="protein sequence ID" value="KAI9636872.1"/>
    <property type="molecule type" value="Genomic_DNA"/>
</dbReference>
<keyword evidence="10" id="KW-1185">Reference proteome</keyword>
<evidence type="ECO:0000256" key="5">
    <source>
        <dbReference type="SAM" id="MobiDB-lite"/>
    </source>
</evidence>
<dbReference type="InterPro" id="IPR039913">
    <property type="entry name" value="RPAP1/Rba50"/>
</dbReference>
<feature type="region of interest" description="Disordered" evidence="5">
    <location>
        <begin position="1"/>
        <end position="97"/>
    </location>
</feature>
<dbReference type="Pfam" id="PF08621">
    <property type="entry name" value="RPAP1_N"/>
    <property type="match status" value="1"/>
</dbReference>
<evidence type="ECO:0000256" key="4">
    <source>
        <dbReference type="ARBA" id="ARBA00023242"/>
    </source>
</evidence>
<evidence type="ECO:0000259" key="7">
    <source>
        <dbReference type="Pfam" id="PF08621"/>
    </source>
</evidence>
<dbReference type="InterPro" id="IPR057989">
    <property type="entry name" value="TPR_RPAP1/MINIYO-like"/>
</dbReference>
<comment type="similarity">
    <text evidence="2">Belongs to the RPAP1 family.</text>
</comment>
<keyword evidence="3" id="KW-0804">Transcription</keyword>
<gene>
    <name evidence="9" type="ORF">MKK02DRAFT_26103</name>
</gene>
<dbReference type="AlphaFoldDB" id="A0AA38H961"/>
<evidence type="ECO:0000313" key="10">
    <source>
        <dbReference type="Proteomes" id="UP001164286"/>
    </source>
</evidence>
<dbReference type="GO" id="GO:0006366">
    <property type="term" value="P:transcription by RNA polymerase II"/>
    <property type="evidence" value="ECO:0007669"/>
    <property type="project" value="InterPro"/>
</dbReference>
<evidence type="ECO:0000256" key="2">
    <source>
        <dbReference type="ARBA" id="ARBA00009953"/>
    </source>
</evidence>
<proteinExistence type="inferred from homology"/>
<reference evidence="9" key="1">
    <citation type="journal article" date="2022" name="G3 (Bethesda)">
        <title>High quality genome of the basidiomycete yeast Dioszegia hungarica PDD-24b-2 isolated from cloud water.</title>
        <authorList>
            <person name="Jarrige D."/>
            <person name="Haridas S."/>
            <person name="Bleykasten-Grosshans C."/>
            <person name="Joly M."/>
            <person name="Nadalig T."/>
            <person name="Sancelme M."/>
            <person name="Vuilleumier S."/>
            <person name="Grigoriev I.V."/>
            <person name="Amato P."/>
            <person name="Bringel F."/>
        </authorList>
    </citation>
    <scope>NUCLEOTIDE SEQUENCE</scope>
    <source>
        <strain evidence="9">PDD-24b-2</strain>
    </source>
</reference>
<dbReference type="GeneID" id="77726343"/>
<feature type="domain" description="RPAP1 C-terminal" evidence="6">
    <location>
        <begin position="207"/>
        <end position="270"/>
    </location>
</feature>
<name>A0AA38H961_9TREE</name>
<evidence type="ECO:0000259" key="6">
    <source>
        <dbReference type="Pfam" id="PF08620"/>
    </source>
</evidence>
<feature type="domain" description="RPAP1/MINIYO-like TPR repeats" evidence="8">
    <location>
        <begin position="834"/>
        <end position="1066"/>
    </location>
</feature>
<accession>A0AA38H961</accession>
<dbReference type="Proteomes" id="UP001164286">
    <property type="component" value="Unassembled WGS sequence"/>
</dbReference>
<dbReference type="PANTHER" id="PTHR21483:SF18">
    <property type="entry name" value="RNA POLYMERASE II-ASSOCIATED PROTEIN 1"/>
    <property type="match status" value="1"/>
</dbReference>
<evidence type="ECO:0000313" key="9">
    <source>
        <dbReference type="EMBL" id="KAI9636872.1"/>
    </source>
</evidence>
<dbReference type="RefSeq" id="XP_052946649.1">
    <property type="nucleotide sequence ID" value="XM_053087142.1"/>
</dbReference>
<evidence type="ECO:0000256" key="1">
    <source>
        <dbReference type="ARBA" id="ARBA00004123"/>
    </source>
</evidence>
<dbReference type="PANTHER" id="PTHR21483">
    <property type="entry name" value="RNA POLYMERASE II-ASSOCIATED PROTEIN 1"/>
    <property type="match status" value="1"/>
</dbReference>